<proteinExistence type="predicted"/>
<dbReference type="EMBL" id="BARV01005408">
    <property type="protein sequence ID" value="GAI14748.1"/>
    <property type="molecule type" value="Genomic_DNA"/>
</dbReference>
<feature type="non-terminal residue" evidence="1">
    <location>
        <position position="1"/>
    </location>
</feature>
<accession>X1L6W8</accession>
<comment type="caution">
    <text evidence="1">The sequence shown here is derived from an EMBL/GenBank/DDBJ whole genome shotgun (WGS) entry which is preliminary data.</text>
</comment>
<evidence type="ECO:0000313" key="1">
    <source>
        <dbReference type="EMBL" id="GAI14748.1"/>
    </source>
</evidence>
<sequence length="42" mass="5151">ATVSFFRFHATKDYENEYTKLLEEYKKQYGRLPPINQKRENP</sequence>
<protein>
    <submittedName>
        <fullName evidence="1">Uncharacterized protein</fullName>
    </submittedName>
</protein>
<reference evidence="1" key="1">
    <citation type="journal article" date="2014" name="Front. Microbiol.">
        <title>High frequency of phylogenetically diverse reductive dehalogenase-homologous genes in deep subseafloor sedimentary metagenomes.</title>
        <authorList>
            <person name="Kawai M."/>
            <person name="Futagami T."/>
            <person name="Toyoda A."/>
            <person name="Takaki Y."/>
            <person name="Nishi S."/>
            <person name="Hori S."/>
            <person name="Arai W."/>
            <person name="Tsubouchi T."/>
            <person name="Morono Y."/>
            <person name="Uchiyama I."/>
            <person name="Ito T."/>
            <person name="Fujiyama A."/>
            <person name="Inagaki F."/>
            <person name="Takami H."/>
        </authorList>
    </citation>
    <scope>NUCLEOTIDE SEQUENCE</scope>
    <source>
        <strain evidence="1">Expedition CK06-06</strain>
    </source>
</reference>
<name>X1L6W8_9ZZZZ</name>
<gene>
    <name evidence="1" type="ORF">S06H3_11263</name>
</gene>
<dbReference type="AlphaFoldDB" id="X1L6W8"/>
<organism evidence="1">
    <name type="scientific">marine sediment metagenome</name>
    <dbReference type="NCBI Taxonomy" id="412755"/>
    <lineage>
        <taxon>unclassified sequences</taxon>
        <taxon>metagenomes</taxon>
        <taxon>ecological metagenomes</taxon>
    </lineage>
</organism>